<dbReference type="OrthoDB" id="169171at2157"/>
<dbReference type="InterPro" id="IPR006311">
    <property type="entry name" value="TAT_signal"/>
</dbReference>
<dbReference type="InterPro" id="IPR015943">
    <property type="entry name" value="WD40/YVTN_repeat-like_dom_sf"/>
</dbReference>
<evidence type="ECO:0000313" key="4">
    <source>
        <dbReference type="Proteomes" id="UP000011632"/>
    </source>
</evidence>
<dbReference type="SUPFAM" id="SSF50998">
    <property type="entry name" value="Quinoprotein alcohol dehydrogenase-like"/>
    <property type="match status" value="2"/>
</dbReference>
<dbReference type="InterPro" id="IPR002372">
    <property type="entry name" value="PQQ_rpt_dom"/>
</dbReference>
<dbReference type="Proteomes" id="UP000011632">
    <property type="component" value="Unassembled WGS sequence"/>
</dbReference>
<evidence type="ECO:0000313" key="3">
    <source>
        <dbReference type="EMBL" id="ELY68015.1"/>
    </source>
</evidence>
<keyword evidence="4" id="KW-1185">Reference proteome</keyword>
<reference evidence="3 4" key="1">
    <citation type="journal article" date="2014" name="PLoS Genet.">
        <title>Phylogenetically driven sequencing of extremely halophilic archaea reveals strategies for static and dynamic osmo-response.</title>
        <authorList>
            <person name="Becker E.A."/>
            <person name="Seitzer P.M."/>
            <person name="Tritt A."/>
            <person name="Larsen D."/>
            <person name="Krusor M."/>
            <person name="Yao A.I."/>
            <person name="Wu D."/>
            <person name="Madern D."/>
            <person name="Eisen J.A."/>
            <person name="Darling A.E."/>
            <person name="Facciotti M.T."/>
        </authorList>
    </citation>
    <scope>NUCLEOTIDE SEQUENCE [LARGE SCALE GENOMIC DNA]</scope>
    <source>
        <strain evidence="3 4">JCM 10478</strain>
    </source>
</reference>
<comment type="caution">
    <text evidence="3">The sequence shown here is derived from an EMBL/GenBank/DDBJ whole genome shotgun (WGS) entry which is preliminary data.</text>
</comment>
<feature type="region of interest" description="Disordered" evidence="1">
    <location>
        <begin position="155"/>
        <end position="177"/>
    </location>
</feature>
<dbReference type="PROSITE" id="PS51318">
    <property type="entry name" value="TAT"/>
    <property type="match status" value="1"/>
</dbReference>
<feature type="domain" description="Pyrrolo-quinoline quinone repeat" evidence="2">
    <location>
        <begin position="162"/>
        <end position="375"/>
    </location>
</feature>
<dbReference type="InterPro" id="IPR018391">
    <property type="entry name" value="PQQ_b-propeller_rpt"/>
</dbReference>
<evidence type="ECO:0000259" key="2">
    <source>
        <dbReference type="Pfam" id="PF13360"/>
    </source>
</evidence>
<dbReference type="PANTHER" id="PTHR34512:SF30">
    <property type="entry name" value="OUTER MEMBRANE PROTEIN ASSEMBLY FACTOR BAMB"/>
    <property type="match status" value="1"/>
</dbReference>
<name>L9Y1X5_9EURY</name>
<dbReference type="EMBL" id="AOID01000026">
    <property type="protein sequence ID" value="ELY68015.1"/>
    <property type="molecule type" value="Genomic_DNA"/>
</dbReference>
<dbReference type="PANTHER" id="PTHR34512">
    <property type="entry name" value="CELL SURFACE PROTEIN"/>
    <property type="match status" value="1"/>
</dbReference>
<proteinExistence type="predicted"/>
<dbReference type="PATRIC" id="fig|1227496.3.peg.1704"/>
<dbReference type="AlphaFoldDB" id="L9Y1X5"/>
<dbReference type="RefSeq" id="WP_006430753.1">
    <property type="nucleotide sequence ID" value="NZ_AOID01000026.1"/>
</dbReference>
<organism evidence="3 4">
    <name type="scientific">Natrinema versiforme JCM 10478</name>
    <dbReference type="NCBI Taxonomy" id="1227496"/>
    <lineage>
        <taxon>Archaea</taxon>
        <taxon>Methanobacteriati</taxon>
        <taxon>Methanobacteriota</taxon>
        <taxon>Stenosarchaea group</taxon>
        <taxon>Halobacteria</taxon>
        <taxon>Halobacteriales</taxon>
        <taxon>Natrialbaceae</taxon>
        <taxon>Natrinema</taxon>
    </lineage>
</organism>
<sequence>MPSRRRLLVGLSGTAVALTGTYATLGATNAERLEWPMVRYDPAGTGSNPDAAGPKDGVEVAWQRDTDSSMYGQTAPILVGETLYAVGQQSLVAFDRETGEIRFVRDGQYWSSPARAAAKAYRRDTLAVNGREGIYGLSAGGGYEVFGRSIGTERWHSHGRESQRWTSSSPREPSPVAANGSVYAVVPDSDRVVALDASSGRIRWEQTVGEPRSIGSNRPAVRDGTVYVSSRPGDVVAFDAETGDRRWSVRPEPHADSALEYRNFSPPTVTDAGLVVPDREGVVLLDRTDGSVRWEYVHDGNAPDGSAAVADGTVFVTDGEESLHAIDLENGTREWTAEYSPDTDPVVADGVVYLGYQISELVAIDAETGDRRWTYEGSTYFTQPIVGDGVMYVLADEGLLALEEAS</sequence>
<accession>L9Y1X5</accession>
<evidence type="ECO:0000256" key="1">
    <source>
        <dbReference type="SAM" id="MobiDB-lite"/>
    </source>
</evidence>
<dbReference type="STRING" id="1227496.C489_08425"/>
<dbReference type="SMART" id="SM00564">
    <property type="entry name" value="PQQ"/>
    <property type="match status" value="6"/>
</dbReference>
<protein>
    <submittedName>
        <fullName evidence="3">Pyrrolo-quinoline quinone</fullName>
    </submittedName>
</protein>
<dbReference type="Gene3D" id="2.130.10.10">
    <property type="entry name" value="YVTN repeat-like/Quinoprotein amine dehydrogenase"/>
    <property type="match status" value="1"/>
</dbReference>
<dbReference type="Pfam" id="PF13360">
    <property type="entry name" value="PQQ_2"/>
    <property type="match status" value="1"/>
</dbReference>
<gene>
    <name evidence="3" type="ORF">C489_08425</name>
</gene>
<dbReference type="Gene3D" id="2.140.10.10">
    <property type="entry name" value="Quinoprotein alcohol dehydrogenase-like superfamily"/>
    <property type="match status" value="1"/>
</dbReference>
<dbReference type="InterPro" id="IPR011047">
    <property type="entry name" value="Quinoprotein_ADH-like_sf"/>
</dbReference>